<keyword evidence="2" id="KW-1185">Reference proteome</keyword>
<organism evidence="1 2">
    <name type="scientific">Larimichthys crocea</name>
    <name type="common">Large yellow croaker</name>
    <name type="synonym">Pseudosciaena crocea</name>
    <dbReference type="NCBI Taxonomy" id="215358"/>
    <lineage>
        <taxon>Eukaryota</taxon>
        <taxon>Metazoa</taxon>
        <taxon>Chordata</taxon>
        <taxon>Craniata</taxon>
        <taxon>Vertebrata</taxon>
        <taxon>Euteleostomi</taxon>
        <taxon>Actinopterygii</taxon>
        <taxon>Neopterygii</taxon>
        <taxon>Teleostei</taxon>
        <taxon>Neoteleostei</taxon>
        <taxon>Acanthomorphata</taxon>
        <taxon>Eupercaria</taxon>
        <taxon>Sciaenidae</taxon>
        <taxon>Larimichthys</taxon>
    </lineage>
</organism>
<gene>
    <name evidence="1" type="ORF">E3U43_006500</name>
</gene>
<reference evidence="1" key="1">
    <citation type="submission" date="2018-11" db="EMBL/GenBank/DDBJ databases">
        <title>The sequence and de novo assembly of Larimichthys crocea genome using PacBio and Hi-C technologies.</title>
        <authorList>
            <person name="Xu P."/>
            <person name="Chen B."/>
            <person name="Zhou Z."/>
            <person name="Ke Q."/>
            <person name="Wu Y."/>
            <person name="Bai H."/>
            <person name="Pu F."/>
        </authorList>
    </citation>
    <scope>NUCLEOTIDE SEQUENCE</scope>
    <source>
        <tissue evidence="1">Muscle</tissue>
    </source>
</reference>
<name>A0ACD3RKW3_LARCR</name>
<protein>
    <submittedName>
        <fullName evidence="1">Uncharacterized protein</fullName>
    </submittedName>
</protein>
<evidence type="ECO:0000313" key="2">
    <source>
        <dbReference type="Proteomes" id="UP000793456"/>
    </source>
</evidence>
<comment type="caution">
    <text evidence="1">The sequence shown here is derived from an EMBL/GenBank/DDBJ whole genome shotgun (WGS) entry which is preliminary data.</text>
</comment>
<sequence>MPEESLSRSSSEPELELWLSATSDCDTHTDTSMELGVTTNDIRKLEEIEEPRKRSREIQSPLEGPSHQDRSSDKPRKRSRKTQRPSEGSSQRDCFSEAPRKSSRKTLSSSEGPSHQDCSSDKPRKRSRKTQRPSEGSSQRDCVSEAPRKSSRKTLSSSEGPSHQDCSSDKPRKRSRKTQRPSEGSSQRDCFSEAPRKSSRKTLSPSEGPSHQALSSDRPSTSSPANAVPSNSMAAFEAKYRVHEILGEGGFSVVFSGERKDDNLPVAIKEILQCNVDRIPMLLDGNMTMVPLEVALLLRLKPAESETSAVVTLLDWYDLDNSLILVLERPVPCMTLSDYVNRRQFPMQEHETKIIIKQLVDSLIEIHSKEVFHRDIKTDNILIETASDVPCVRIIDFGCGTFLSGQTYTDEEGTYIYAPPEMFIDGMYQAEPLTVWQLGVVMFGMLHRRLPFRGSIEIAYGEPDIGDGLSVDCQNFLLSCLVKAKEARPTLDMLKNHPWLM</sequence>
<dbReference type="EMBL" id="CM011677">
    <property type="protein sequence ID" value="TMS20007.1"/>
    <property type="molecule type" value="Genomic_DNA"/>
</dbReference>
<accession>A0ACD3RKW3</accession>
<dbReference type="Proteomes" id="UP000793456">
    <property type="component" value="Chromosome IV"/>
</dbReference>
<evidence type="ECO:0000313" key="1">
    <source>
        <dbReference type="EMBL" id="TMS20007.1"/>
    </source>
</evidence>
<proteinExistence type="predicted"/>